<dbReference type="RefSeq" id="WP_351977147.1">
    <property type="nucleotide sequence ID" value="NZ_JBEPBX010000017.1"/>
</dbReference>
<keyword evidence="1" id="KW-0723">Serine/threonine-protein kinase</keyword>
<keyword evidence="3" id="KW-0547">Nucleotide-binding</keyword>
<protein>
    <submittedName>
        <fullName evidence="3">ATP-binding protein</fullName>
    </submittedName>
</protein>
<evidence type="ECO:0000313" key="4">
    <source>
        <dbReference type="Proteomes" id="UP001445472"/>
    </source>
</evidence>
<keyword evidence="3" id="KW-0067">ATP-binding</keyword>
<keyword evidence="4" id="KW-1185">Reference proteome</keyword>
<gene>
    <name evidence="3" type="ORF">ABT276_20070</name>
</gene>
<dbReference type="InterPro" id="IPR050267">
    <property type="entry name" value="Anti-sigma-factor_SerPK"/>
</dbReference>
<dbReference type="SUPFAM" id="SSF55874">
    <property type="entry name" value="ATPase domain of HSP90 chaperone/DNA topoisomerase II/histidine kinase"/>
    <property type="match status" value="1"/>
</dbReference>
<proteinExistence type="predicted"/>
<evidence type="ECO:0000313" key="3">
    <source>
        <dbReference type="EMBL" id="MER6615614.1"/>
    </source>
</evidence>
<comment type="caution">
    <text evidence="3">The sequence shown here is derived from an EMBL/GenBank/DDBJ whole genome shotgun (WGS) entry which is preliminary data.</text>
</comment>
<sequence length="138" mass="15038">MNTETTTCKAEFIQRFTSTCRGARLARRLAVQQLDAWGYGYGTQTSETVAHIVAELATNAATHGRVPGRDFELRLLLSESGALRIEVSDTRSERLPPLPEPAPDTESGRGLFLVAALADAWGVTPRQVGKTVWAELVL</sequence>
<dbReference type="Pfam" id="PF13581">
    <property type="entry name" value="HATPase_c_2"/>
    <property type="match status" value="1"/>
</dbReference>
<reference evidence="3 4" key="1">
    <citation type="submission" date="2024-06" db="EMBL/GenBank/DDBJ databases">
        <title>The Natural Products Discovery Center: Release of the First 8490 Sequenced Strains for Exploring Actinobacteria Biosynthetic Diversity.</title>
        <authorList>
            <person name="Kalkreuter E."/>
            <person name="Kautsar S.A."/>
            <person name="Yang D."/>
            <person name="Bader C.D."/>
            <person name="Teijaro C.N."/>
            <person name="Fluegel L."/>
            <person name="Davis C.M."/>
            <person name="Simpson J.R."/>
            <person name="Lauterbach L."/>
            <person name="Steele A.D."/>
            <person name="Gui C."/>
            <person name="Meng S."/>
            <person name="Li G."/>
            <person name="Viehrig K."/>
            <person name="Ye F."/>
            <person name="Su P."/>
            <person name="Kiefer A.F."/>
            <person name="Nichols A."/>
            <person name="Cepeda A.J."/>
            <person name="Yan W."/>
            <person name="Fan B."/>
            <person name="Jiang Y."/>
            <person name="Adhikari A."/>
            <person name="Zheng C.-J."/>
            <person name="Schuster L."/>
            <person name="Cowan T.M."/>
            <person name="Smanski M.J."/>
            <person name="Chevrette M.G."/>
            <person name="De Carvalho L.P.S."/>
            <person name="Shen B."/>
        </authorList>
    </citation>
    <scope>NUCLEOTIDE SEQUENCE [LARGE SCALE GENOMIC DNA]</scope>
    <source>
        <strain evidence="3 4">NPDC000837</strain>
    </source>
</reference>
<feature type="domain" description="Histidine kinase/HSP90-like ATPase" evidence="2">
    <location>
        <begin position="20"/>
        <end position="134"/>
    </location>
</feature>
<keyword evidence="1" id="KW-0418">Kinase</keyword>
<dbReference type="InterPro" id="IPR036890">
    <property type="entry name" value="HATPase_C_sf"/>
</dbReference>
<accession>A0ABV1UXU1</accession>
<dbReference type="Gene3D" id="3.30.565.10">
    <property type="entry name" value="Histidine kinase-like ATPase, C-terminal domain"/>
    <property type="match status" value="1"/>
</dbReference>
<keyword evidence="1" id="KW-0808">Transferase</keyword>
<dbReference type="CDD" id="cd16936">
    <property type="entry name" value="HATPase_RsbW-like"/>
    <property type="match status" value="1"/>
</dbReference>
<dbReference type="GO" id="GO:0005524">
    <property type="term" value="F:ATP binding"/>
    <property type="evidence" value="ECO:0007669"/>
    <property type="project" value="UniProtKB-KW"/>
</dbReference>
<dbReference type="EMBL" id="JBEPBX010000017">
    <property type="protein sequence ID" value="MER6615614.1"/>
    <property type="molecule type" value="Genomic_DNA"/>
</dbReference>
<dbReference type="InterPro" id="IPR003594">
    <property type="entry name" value="HATPase_dom"/>
</dbReference>
<evidence type="ECO:0000259" key="2">
    <source>
        <dbReference type="Pfam" id="PF13581"/>
    </source>
</evidence>
<dbReference type="PANTHER" id="PTHR35526">
    <property type="entry name" value="ANTI-SIGMA-F FACTOR RSBW-RELATED"/>
    <property type="match status" value="1"/>
</dbReference>
<dbReference type="PANTHER" id="PTHR35526:SF3">
    <property type="entry name" value="ANTI-SIGMA-F FACTOR RSBW"/>
    <property type="match status" value="1"/>
</dbReference>
<evidence type="ECO:0000256" key="1">
    <source>
        <dbReference type="ARBA" id="ARBA00022527"/>
    </source>
</evidence>
<name>A0ABV1UXU1_9ACTN</name>
<dbReference type="Proteomes" id="UP001445472">
    <property type="component" value="Unassembled WGS sequence"/>
</dbReference>
<organism evidence="3 4">
    <name type="scientific">Streptomyces xantholiticus</name>
    <dbReference type="NCBI Taxonomy" id="68285"/>
    <lineage>
        <taxon>Bacteria</taxon>
        <taxon>Bacillati</taxon>
        <taxon>Actinomycetota</taxon>
        <taxon>Actinomycetes</taxon>
        <taxon>Kitasatosporales</taxon>
        <taxon>Streptomycetaceae</taxon>
        <taxon>Streptomyces</taxon>
    </lineage>
</organism>